<evidence type="ECO:0000256" key="1">
    <source>
        <dbReference type="SAM" id="Phobius"/>
    </source>
</evidence>
<dbReference type="EMBL" id="JAULSO010000001">
    <property type="protein sequence ID" value="KAK3693563.1"/>
    <property type="molecule type" value="Genomic_DNA"/>
</dbReference>
<keyword evidence="1" id="KW-0812">Transmembrane</keyword>
<name>A0AAE1CGR2_9PEZI</name>
<dbReference type="AlphaFoldDB" id="A0AAE1CGR2"/>
<gene>
    <name evidence="2" type="ORF">B0T22DRAFT_43190</name>
</gene>
<reference evidence="2" key="1">
    <citation type="journal article" date="2023" name="Mol. Phylogenet. Evol.">
        <title>Genome-scale phylogeny and comparative genomics of the fungal order Sordariales.</title>
        <authorList>
            <person name="Hensen N."/>
            <person name="Bonometti L."/>
            <person name="Westerberg I."/>
            <person name="Brannstrom I.O."/>
            <person name="Guillou S."/>
            <person name="Cros-Aarteil S."/>
            <person name="Calhoun S."/>
            <person name="Haridas S."/>
            <person name="Kuo A."/>
            <person name="Mondo S."/>
            <person name="Pangilinan J."/>
            <person name="Riley R."/>
            <person name="LaButti K."/>
            <person name="Andreopoulos B."/>
            <person name="Lipzen A."/>
            <person name="Chen C."/>
            <person name="Yan M."/>
            <person name="Daum C."/>
            <person name="Ng V."/>
            <person name="Clum A."/>
            <person name="Steindorff A."/>
            <person name="Ohm R.A."/>
            <person name="Martin F."/>
            <person name="Silar P."/>
            <person name="Natvig D.O."/>
            <person name="Lalanne C."/>
            <person name="Gautier V."/>
            <person name="Ament-Velasquez S.L."/>
            <person name="Kruys A."/>
            <person name="Hutchinson M.I."/>
            <person name="Powell A.J."/>
            <person name="Barry K."/>
            <person name="Miller A.N."/>
            <person name="Grigoriev I.V."/>
            <person name="Debuchy R."/>
            <person name="Gladieux P."/>
            <person name="Hiltunen Thoren M."/>
            <person name="Johannesson H."/>
        </authorList>
    </citation>
    <scope>NUCLEOTIDE SEQUENCE</scope>
    <source>
        <strain evidence="2">CBS 314.62</strain>
    </source>
</reference>
<dbReference type="Proteomes" id="UP001270362">
    <property type="component" value="Unassembled WGS sequence"/>
</dbReference>
<keyword evidence="1" id="KW-1133">Transmembrane helix</keyword>
<reference evidence="2" key="2">
    <citation type="submission" date="2023-06" db="EMBL/GenBank/DDBJ databases">
        <authorList>
            <consortium name="Lawrence Berkeley National Laboratory"/>
            <person name="Haridas S."/>
            <person name="Hensen N."/>
            <person name="Bonometti L."/>
            <person name="Westerberg I."/>
            <person name="Brannstrom I.O."/>
            <person name="Guillou S."/>
            <person name="Cros-Aarteil S."/>
            <person name="Calhoun S."/>
            <person name="Kuo A."/>
            <person name="Mondo S."/>
            <person name="Pangilinan J."/>
            <person name="Riley R."/>
            <person name="Labutti K."/>
            <person name="Andreopoulos B."/>
            <person name="Lipzen A."/>
            <person name="Chen C."/>
            <person name="Yanf M."/>
            <person name="Daum C."/>
            <person name="Ng V."/>
            <person name="Clum A."/>
            <person name="Steindorff A."/>
            <person name="Ohm R."/>
            <person name="Martin F."/>
            <person name="Silar P."/>
            <person name="Natvig D."/>
            <person name="Lalanne C."/>
            <person name="Gautier V."/>
            <person name="Ament-Velasquez S.L."/>
            <person name="Kruys A."/>
            <person name="Hutchinson M.I."/>
            <person name="Powell A.J."/>
            <person name="Barry K."/>
            <person name="Miller A.N."/>
            <person name="Grigoriev I.V."/>
            <person name="Debuchy R."/>
            <person name="Gladieux P."/>
            <person name="Thoren M.H."/>
            <person name="Johannesson H."/>
        </authorList>
    </citation>
    <scope>NUCLEOTIDE SEQUENCE</scope>
    <source>
        <strain evidence="2">CBS 314.62</strain>
    </source>
</reference>
<keyword evidence="3" id="KW-1185">Reference proteome</keyword>
<feature type="transmembrane region" description="Helical" evidence="1">
    <location>
        <begin position="6"/>
        <end position="24"/>
    </location>
</feature>
<accession>A0AAE1CGR2</accession>
<protein>
    <submittedName>
        <fullName evidence="2">Uncharacterized protein</fullName>
    </submittedName>
</protein>
<organism evidence="2 3">
    <name type="scientific">Podospora appendiculata</name>
    <dbReference type="NCBI Taxonomy" id="314037"/>
    <lineage>
        <taxon>Eukaryota</taxon>
        <taxon>Fungi</taxon>
        <taxon>Dikarya</taxon>
        <taxon>Ascomycota</taxon>
        <taxon>Pezizomycotina</taxon>
        <taxon>Sordariomycetes</taxon>
        <taxon>Sordariomycetidae</taxon>
        <taxon>Sordariales</taxon>
        <taxon>Podosporaceae</taxon>
        <taxon>Podospora</taxon>
    </lineage>
</organism>
<evidence type="ECO:0000313" key="2">
    <source>
        <dbReference type="EMBL" id="KAK3693563.1"/>
    </source>
</evidence>
<evidence type="ECO:0000313" key="3">
    <source>
        <dbReference type="Proteomes" id="UP001270362"/>
    </source>
</evidence>
<sequence>MRHRRFVWVATPWGYCISLVCLGFSNGGAFRGGTEYLILENRGLALDLQSRSRSWNHFITRKICMADANIALIQLPCRPIHETSFTLDRMIGGFHPRGGVYGTSSMDKCEEYFEIMGITGTKARSFLNTSAPIF</sequence>
<comment type="caution">
    <text evidence="2">The sequence shown here is derived from an EMBL/GenBank/DDBJ whole genome shotgun (WGS) entry which is preliminary data.</text>
</comment>
<keyword evidence="1" id="KW-0472">Membrane</keyword>
<proteinExistence type="predicted"/>